<keyword evidence="2" id="KW-1185">Reference proteome</keyword>
<organism evidence="1 2">
    <name type="scientific">[Clostridium] ultunense Esp</name>
    <dbReference type="NCBI Taxonomy" id="1288971"/>
    <lineage>
        <taxon>Bacteria</taxon>
        <taxon>Bacillati</taxon>
        <taxon>Bacillota</taxon>
        <taxon>Tissierellia</taxon>
        <taxon>Tissierellales</taxon>
        <taxon>Tepidimicrobiaceae</taxon>
        <taxon>Schnuerera</taxon>
    </lineage>
</organism>
<evidence type="ECO:0000313" key="1">
    <source>
        <dbReference type="EMBL" id="SHD75727.1"/>
    </source>
</evidence>
<dbReference type="Proteomes" id="UP000245423">
    <property type="component" value="Chromosome 1"/>
</dbReference>
<dbReference type="HOGENOM" id="CLU_2301919_0_0_9"/>
<name>M1ZFQ4_9FIRM</name>
<proteinExistence type="predicted"/>
<dbReference type="EMBL" id="LT669839">
    <property type="protein sequence ID" value="SHD75727.1"/>
    <property type="molecule type" value="Genomic_DNA"/>
</dbReference>
<reference evidence="1 2" key="1">
    <citation type="submission" date="2016-11" db="EMBL/GenBank/DDBJ databases">
        <authorList>
            <person name="Manzoor S."/>
        </authorList>
    </citation>
    <scope>NUCLEOTIDE SEQUENCE [LARGE SCALE GENOMIC DNA]</scope>
    <source>
        <strain evidence="1">Clostridium ultunense strain Esp</strain>
    </source>
</reference>
<sequence>MTNNINENSQWIKIKLKKNGKKLPKELRIDMDGKVYVDGELYDETKSKYKNLSIDVEQHGRLSSGEETQKIIEESKKAKKGEFITIKEEEGPDKKEITTVKF</sequence>
<dbReference type="RefSeq" id="WP_005587460.1">
    <property type="nucleotide sequence ID" value="NZ_LT669839.1"/>
</dbReference>
<protein>
    <submittedName>
        <fullName evidence="1">Uncharacterized protein</fullName>
    </submittedName>
</protein>
<dbReference type="AlphaFoldDB" id="M1ZFQ4"/>
<accession>M1ZFQ4</accession>
<evidence type="ECO:0000313" key="2">
    <source>
        <dbReference type="Proteomes" id="UP000245423"/>
    </source>
</evidence>
<gene>
    <name evidence="1" type="ORF">CUESP1_0336</name>
</gene>
<dbReference type="OrthoDB" id="1707826at2"/>